<dbReference type="PROSITE" id="PS01068">
    <property type="entry name" value="OMPA_1"/>
    <property type="match status" value="1"/>
</dbReference>
<comment type="caution">
    <text evidence="7">The sequence shown here is derived from an EMBL/GenBank/DDBJ whole genome shotgun (WGS) entry which is preliminary data.</text>
</comment>
<evidence type="ECO:0000256" key="3">
    <source>
        <dbReference type="ARBA" id="ARBA00023237"/>
    </source>
</evidence>
<evidence type="ECO:0000313" key="8">
    <source>
        <dbReference type="Proteomes" id="UP000249061"/>
    </source>
</evidence>
<accession>A0A2W5T0Y7</accession>
<feature type="chain" id="PRO_5016110960" evidence="5">
    <location>
        <begin position="20"/>
        <end position="232"/>
    </location>
</feature>
<evidence type="ECO:0000256" key="5">
    <source>
        <dbReference type="SAM" id="SignalP"/>
    </source>
</evidence>
<name>A0A2W5T0Y7_9BACT</name>
<dbReference type="InterPro" id="IPR006665">
    <property type="entry name" value="OmpA-like"/>
</dbReference>
<dbReference type="SUPFAM" id="SSF103088">
    <property type="entry name" value="OmpA-like"/>
    <property type="match status" value="1"/>
</dbReference>
<dbReference type="InterPro" id="IPR050330">
    <property type="entry name" value="Bact_OuterMem_StrucFunc"/>
</dbReference>
<dbReference type="EMBL" id="QFQP01000044">
    <property type="protein sequence ID" value="PZR05566.1"/>
    <property type="molecule type" value="Genomic_DNA"/>
</dbReference>
<dbReference type="NCBIfam" id="TIGR04201">
    <property type="entry name" value="Myxo_Cys_RPT"/>
    <property type="match status" value="1"/>
</dbReference>
<dbReference type="PANTHER" id="PTHR30329">
    <property type="entry name" value="STATOR ELEMENT OF FLAGELLAR MOTOR COMPLEX"/>
    <property type="match status" value="1"/>
</dbReference>
<dbReference type="InterPro" id="IPR006664">
    <property type="entry name" value="OMP_bac"/>
</dbReference>
<dbReference type="Pfam" id="PF00691">
    <property type="entry name" value="OmpA"/>
    <property type="match status" value="1"/>
</dbReference>
<dbReference type="PRINTS" id="PR01021">
    <property type="entry name" value="OMPADOMAIN"/>
</dbReference>
<keyword evidence="5" id="KW-0732">Signal</keyword>
<dbReference type="InterPro" id="IPR006690">
    <property type="entry name" value="OMPA-like_CS"/>
</dbReference>
<organism evidence="7 8">
    <name type="scientific">Archangium gephyra</name>
    <dbReference type="NCBI Taxonomy" id="48"/>
    <lineage>
        <taxon>Bacteria</taxon>
        <taxon>Pseudomonadati</taxon>
        <taxon>Myxococcota</taxon>
        <taxon>Myxococcia</taxon>
        <taxon>Myxococcales</taxon>
        <taxon>Cystobacterineae</taxon>
        <taxon>Archangiaceae</taxon>
        <taxon>Archangium</taxon>
    </lineage>
</organism>
<feature type="domain" description="OmpA-like" evidence="6">
    <location>
        <begin position="119"/>
        <end position="232"/>
    </location>
</feature>
<dbReference type="PROSITE" id="PS51123">
    <property type="entry name" value="OMPA_2"/>
    <property type="match status" value="1"/>
</dbReference>
<dbReference type="AlphaFoldDB" id="A0A2W5T0Y7"/>
<protein>
    <submittedName>
        <fullName evidence="7">Cell envelope biogenesis protein OmpA</fullName>
    </submittedName>
</protein>
<comment type="subcellular location">
    <subcellularLocation>
        <location evidence="1">Cell outer membrane</location>
    </subcellularLocation>
</comment>
<keyword evidence="2 4" id="KW-0472">Membrane</keyword>
<evidence type="ECO:0000313" key="7">
    <source>
        <dbReference type="EMBL" id="PZR05566.1"/>
    </source>
</evidence>
<evidence type="ECO:0000256" key="4">
    <source>
        <dbReference type="PROSITE-ProRule" id="PRU00473"/>
    </source>
</evidence>
<reference evidence="7 8" key="1">
    <citation type="submission" date="2017-08" db="EMBL/GenBank/DDBJ databases">
        <title>Infants hospitalized years apart are colonized by the same room-sourced microbial strains.</title>
        <authorList>
            <person name="Brooks B."/>
            <person name="Olm M.R."/>
            <person name="Firek B.A."/>
            <person name="Baker R."/>
            <person name="Thomas B.C."/>
            <person name="Morowitz M.J."/>
            <person name="Banfield J.F."/>
        </authorList>
    </citation>
    <scope>NUCLEOTIDE SEQUENCE [LARGE SCALE GENOMIC DNA]</scope>
    <source>
        <strain evidence="7">S2_003_000_R2_14</strain>
    </source>
</reference>
<dbReference type="PROSITE" id="PS51257">
    <property type="entry name" value="PROKAR_LIPOPROTEIN"/>
    <property type="match status" value="1"/>
</dbReference>
<evidence type="ECO:0000256" key="1">
    <source>
        <dbReference type="ARBA" id="ARBA00004442"/>
    </source>
</evidence>
<dbReference type="CDD" id="cd07185">
    <property type="entry name" value="OmpA_C-like"/>
    <property type="match status" value="1"/>
</dbReference>
<keyword evidence="3" id="KW-0998">Cell outer membrane</keyword>
<dbReference type="Gene3D" id="3.30.1330.60">
    <property type="entry name" value="OmpA-like domain"/>
    <property type="match status" value="1"/>
</dbReference>
<sequence length="232" mass="24470">MRTSNLTIGISAAALLMFAGCPPTYPKCESDEHCKEKGEVCVQGQCQECATSDNCKAGFVCDANKCVPKPECTGDTGCGEGKKCSGGKCIVAQNAQECAADDDCPSGQGCTKGKCVAASNANNACTFEAVRFDFNDYNLSGSTQSTLAAYADCIKKGSLRFTLEGHADERGTEEYNMVLSQKRAASVRKYLVDLGVSGGALDTVGYGENKPAVNGSGEDAWAANRRVEFKKR</sequence>
<feature type="signal peptide" evidence="5">
    <location>
        <begin position="1"/>
        <end position="19"/>
    </location>
</feature>
<evidence type="ECO:0000259" key="6">
    <source>
        <dbReference type="PROSITE" id="PS51123"/>
    </source>
</evidence>
<gene>
    <name evidence="7" type="ORF">DI536_32135</name>
</gene>
<proteinExistence type="predicted"/>
<dbReference type="PANTHER" id="PTHR30329:SF21">
    <property type="entry name" value="LIPOPROTEIN YIAD-RELATED"/>
    <property type="match status" value="1"/>
</dbReference>
<dbReference type="InterPro" id="IPR026435">
    <property type="entry name" value="Myxo_Cys_rpt"/>
</dbReference>
<evidence type="ECO:0000256" key="2">
    <source>
        <dbReference type="ARBA" id="ARBA00023136"/>
    </source>
</evidence>
<dbReference type="GO" id="GO:0009279">
    <property type="term" value="C:cell outer membrane"/>
    <property type="evidence" value="ECO:0007669"/>
    <property type="project" value="UniProtKB-SubCell"/>
</dbReference>
<dbReference type="InterPro" id="IPR036737">
    <property type="entry name" value="OmpA-like_sf"/>
</dbReference>
<dbReference type="Proteomes" id="UP000249061">
    <property type="component" value="Unassembled WGS sequence"/>
</dbReference>